<accession>A0AAN8YM67</accession>
<sequence>MARKSKTIGRGQQTQEINQVNRGMKDTVPQSGDAKKMKRVNVLQATGGNTSESGIPYMYNV</sequence>
<organism evidence="2 3">
    <name type="scientific">Solanum bulbocastanum</name>
    <name type="common">Wild potato</name>
    <dbReference type="NCBI Taxonomy" id="147425"/>
    <lineage>
        <taxon>Eukaryota</taxon>
        <taxon>Viridiplantae</taxon>
        <taxon>Streptophyta</taxon>
        <taxon>Embryophyta</taxon>
        <taxon>Tracheophyta</taxon>
        <taxon>Spermatophyta</taxon>
        <taxon>Magnoliopsida</taxon>
        <taxon>eudicotyledons</taxon>
        <taxon>Gunneridae</taxon>
        <taxon>Pentapetalae</taxon>
        <taxon>asterids</taxon>
        <taxon>lamiids</taxon>
        <taxon>Solanales</taxon>
        <taxon>Solanaceae</taxon>
        <taxon>Solanoideae</taxon>
        <taxon>Solaneae</taxon>
        <taxon>Solanum</taxon>
    </lineage>
</organism>
<evidence type="ECO:0000313" key="3">
    <source>
        <dbReference type="Proteomes" id="UP001371456"/>
    </source>
</evidence>
<gene>
    <name evidence="2" type="ORF">RDI58_000218</name>
</gene>
<dbReference type="Proteomes" id="UP001371456">
    <property type="component" value="Unassembled WGS sequence"/>
</dbReference>
<dbReference type="AlphaFoldDB" id="A0AAN8YM67"/>
<dbReference type="EMBL" id="JBANQN010000001">
    <property type="protein sequence ID" value="KAK6802438.1"/>
    <property type="molecule type" value="Genomic_DNA"/>
</dbReference>
<reference evidence="2 3" key="1">
    <citation type="submission" date="2024-02" db="EMBL/GenBank/DDBJ databases">
        <title>de novo genome assembly of Solanum bulbocastanum strain 11H21.</title>
        <authorList>
            <person name="Hosaka A.J."/>
        </authorList>
    </citation>
    <scope>NUCLEOTIDE SEQUENCE [LARGE SCALE GENOMIC DNA]</scope>
    <source>
        <tissue evidence="2">Young leaves</tissue>
    </source>
</reference>
<evidence type="ECO:0000256" key="1">
    <source>
        <dbReference type="SAM" id="MobiDB-lite"/>
    </source>
</evidence>
<name>A0AAN8YM67_SOLBU</name>
<keyword evidence="3" id="KW-1185">Reference proteome</keyword>
<proteinExistence type="predicted"/>
<feature type="compositionally biased region" description="Polar residues" evidence="1">
    <location>
        <begin position="10"/>
        <end position="21"/>
    </location>
</feature>
<protein>
    <submittedName>
        <fullName evidence="2">Uncharacterized protein</fullName>
    </submittedName>
</protein>
<feature type="region of interest" description="Disordered" evidence="1">
    <location>
        <begin position="1"/>
        <end position="34"/>
    </location>
</feature>
<evidence type="ECO:0000313" key="2">
    <source>
        <dbReference type="EMBL" id="KAK6802438.1"/>
    </source>
</evidence>
<comment type="caution">
    <text evidence="2">The sequence shown here is derived from an EMBL/GenBank/DDBJ whole genome shotgun (WGS) entry which is preliminary data.</text>
</comment>